<feature type="region of interest" description="Disordered" evidence="5">
    <location>
        <begin position="1389"/>
        <end position="1458"/>
    </location>
</feature>
<dbReference type="Pfam" id="PF12808">
    <property type="entry name" value="Mto2_bdg"/>
    <property type="match status" value="1"/>
</dbReference>
<evidence type="ECO:0000313" key="9">
    <source>
        <dbReference type="Proteomes" id="UP000775872"/>
    </source>
</evidence>
<feature type="region of interest" description="Disordered" evidence="5">
    <location>
        <begin position="109"/>
        <end position="285"/>
    </location>
</feature>
<dbReference type="InterPro" id="IPR024545">
    <property type="entry name" value="Mto1-like_Mto2p-bd"/>
</dbReference>
<feature type="compositionally biased region" description="Polar residues" evidence="5">
    <location>
        <begin position="1431"/>
        <end position="1441"/>
    </location>
</feature>
<dbReference type="Proteomes" id="UP000775872">
    <property type="component" value="Unassembled WGS sequence"/>
</dbReference>
<feature type="region of interest" description="Disordered" evidence="5">
    <location>
        <begin position="442"/>
        <end position="465"/>
    </location>
</feature>
<dbReference type="PANTHER" id="PTHR32083">
    <property type="entry name" value="CILIA AND FLAGELLA-ASSOCIATED PROTEIN 58-RELATED"/>
    <property type="match status" value="1"/>
</dbReference>
<feature type="region of interest" description="Disordered" evidence="5">
    <location>
        <begin position="781"/>
        <end position="809"/>
    </location>
</feature>
<evidence type="ECO:0000259" key="7">
    <source>
        <dbReference type="Pfam" id="PF12808"/>
    </source>
</evidence>
<accession>A0A9N9ZGI7</accession>
<sequence>MSHDESHNQSGRSPTNDTLDPMQRPSTARRVSAEDFSAIELPALVDDLPAAKAGPSPLRKHDNAALSLAPPMDLKHEDTSSSVASVDREQEDGGAMVGKKSFDHLDESYLAAEPIEPSRLPDDSLTEEAVREHLRDVESSFLPALSPVPAGKRSMAGGIDDTFAFDSPEKTDMPPRGATPETHPIDASNTTSNLEGLDSSPTAAAAARTISRVVSSSSRGQSQFQTRTGHFEPATIQENGPDDEDVAGAGEGNESSHASASGDQEGSLSRSHSLSDRRDAAGSNLSGSLRIKKGKYLRSRYASQRSSTSSFATNSESIDGSEITAMGAADYALQSGGAVPALGASSRNSTNMFTRSISIGSAISGFDDVTDPFVGQLEPLPEINSPVRQTHEEDLAKTPKASKENLNTAPTDTVIARHVRNVQVPESLAKKYQVRGGLETPRQASSNVMSSLGLSTVGTGRNGKSLTLKEQSSTIERLSKENFDLKLKVMFLSDRLDKLSEEGIKEMISENVDLKTNLAILQRDNKVLRKRVKELEKQMKDEDERPSTARSGASSTDQTAKMYDEDAQEREEELFFLRERVEEYATEIERLRNESMASEYEKRKLTEVVMSLGENRSEGLGRQEEADVWKDLLEQETARREQADDDNRRLRDELFRLKQEMAGNGVMNHTTNIYNITKKHREQNGSLSRPMSRHSADTMEMGSAANLSAGTTLVDELRKEADQLRHENAELRREVGAQTSMLTSRNREKERLYQEIEDLKMAQRHGRPAPSTVDSLLDRSASRIRGHDRSHSRGSAARTLMTADEDAERERDELETKLNEARDKLSEVKLQNQELQRELETCMEDFEAAVLGKREAEDTLGALQEELENAMNDLVALQSERDDALREQAEMENEFEALRIEAQDEIDTLEAEADQRNEELQRVQIDLADRSENFEALQEEMRKMSDALVGLEDEQENKLRRIQQLEQELESGNKELEELEAKLLEGNEKNQRLAVQAESSQAEIAFLREEQEGDKIRIGDLEAAVANLEQSIREEKERARELDGRLVEERRQSEIVANKEKEDVQQIVNQLNMETSQAKDEARRLRKSLSSREVEATEWKERLIELENNLREALGDLNGTRSSLLKSIAKMQRELENTVRELDTAKADVNEKDRIIKQRDSLLESHALESRKLSELLEKERISHRNTKAHFDTYQKTNQHLSRTAGVQDDRIAELETTRSTDRRKIAVLEQQMRAQLAERNQLLLTLWQRLSALCGREWSNSNTLIDRQVLPSLEVIGNRLPGFSKNLLAAVKAIETIVGSFQTKIKAVERDLTREYQSLEDTLDIRTKKLDRLETMVRNTVATVSNSTDVNVRMIRLEDRCRQLKVENATLKAAADVRSRASYSAVGTNPEALIPTGGEVGSPSPRIPRGPLDRDRYSSSGMLRPGTGVDSRSQTATSGTEIALASESGGGGNNNDNRWLYRLRDMEDKLKNEREARNQDRRAARQRLGGLESENKELRERMRRNMAVDE</sequence>
<keyword evidence="2" id="KW-0963">Cytoplasm</keyword>
<feature type="compositionally biased region" description="Basic and acidic residues" evidence="5">
    <location>
        <begin position="781"/>
        <end position="791"/>
    </location>
</feature>
<feature type="region of interest" description="Disordered" evidence="5">
    <location>
        <begin position="1"/>
        <end position="34"/>
    </location>
</feature>
<reference evidence="9" key="1">
    <citation type="submission" date="2019-06" db="EMBL/GenBank/DDBJ databases">
        <authorList>
            <person name="Broberg M."/>
        </authorList>
    </citation>
    <scope>NUCLEOTIDE SEQUENCE [LARGE SCALE GENOMIC DNA]</scope>
</reference>
<feature type="domain" description="Mto1-like Mto2p-binding" evidence="7">
    <location>
        <begin position="1459"/>
        <end position="1505"/>
    </location>
</feature>
<comment type="caution">
    <text evidence="8">The sequence shown here is derived from an EMBL/GenBank/DDBJ whole genome shotgun (WGS) entry which is preliminary data.</text>
</comment>
<name>A0A9N9ZGI7_9HYPO</name>
<evidence type="ECO:0000256" key="2">
    <source>
        <dbReference type="ARBA" id="ARBA00022490"/>
    </source>
</evidence>
<feature type="compositionally biased region" description="Low complexity" evidence="5">
    <location>
        <begin position="199"/>
        <end position="228"/>
    </location>
</feature>
<feature type="domain" description="Centrosomin N-terminal motif 1" evidence="6">
    <location>
        <begin position="467"/>
        <end position="539"/>
    </location>
</feature>
<feature type="compositionally biased region" description="Polar residues" evidence="5">
    <location>
        <begin position="8"/>
        <end position="18"/>
    </location>
</feature>
<evidence type="ECO:0000313" key="8">
    <source>
        <dbReference type="EMBL" id="CAH0055158.1"/>
    </source>
</evidence>
<feature type="coiled-coil region" evidence="4">
    <location>
        <begin position="1317"/>
        <end position="1375"/>
    </location>
</feature>
<proteinExistence type="predicted"/>
<dbReference type="GO" id="GO:0005737">
    <property type="term" value="C:cytoplasm"/>
    <property type="evidence" value="ECO:0007669"/>
    <property type="project" value="UniProtKB-SubCell"/>
</dbReference>
<dbReference type="OrthoDB" id="10255000at2759"/>
<feature type="coiled-coil region" evidence="4">
    <location>
        <begin position="707"/>
        <end position="762"/>
    </location>
</feature>
<feature type="compositionally biased region" description="Basic and acidic residues" evidence="5">
    <location>
        <begin position="1472"/>
        <end position="1484"/>
    </location>
</feature>
<evidence type="ECO:0000256" key="3">
    <source>
        <dbReference type="ARBA" id="ARBA00023054"/>
    </source>
</evidence>
<feature type="compositionally biased region" description="Polar residues" evidence="5">
    <location>
        <begin position="253"/>
        <end position="266"/>
    </location>
</feature>
<feature type="region of interest" description="Disordered" evidence="5">
    <location>
        <begin position="49"/>
        <end position="96"/>
    </location>
</feature>
<dbReference type="GO" id="GO:0005815">
    <property type="term" value="C:microtubule organizing center"/>
    <property type="evidence" value="ECO:0007669"/>
    <property type="project" value="InterPro"/>
</dbReference>
<feature type="compositionally biased region" description="Polar residues" evidence="5">
    <location>
        <begin position="548"/>
        <end position="559"/>
    </location>
</feature>
<evidence type="ECO:0000259" key="6">
    <source>
        <dbReference type="Pfam" id="PF07989"/>
    </source>
</evidence>
<organism evidence="8 9">
    <name type="scientific">Clonostachys solani</name>
    <dbReference type="NCBI Taxonomy" id="160281"/>
    <lineage>
        <taxon>Eukaryota</taxon>
        <taxon>Fungi</taxon>
        <taxon>Dikarya</taxon>
        <taxon>Ascomycota</taxon>
        <taxon>Pezizomycotina</taxon>
        <taxon>Sordariomycetes</taxon>
        <taxon>Hypocreomycetidae</taxon>
        <taxon>Hypocreales</taxon>
        <taxon>Bionectriaceae</taxon>
        <taxon>Clonostachys</taxon>
    </lineage>
</organism>
<keyword evidence="3 4" id="KW-0175">Coiled coil</keyword>
<evidence type="ECO:0000256" key="5">
    <source>
        <dbReference type="SAM" id="MobiDB-lite"/>
    </source>
</evidence>
<dbReference type="Pfam" id="PF07989">
    <property type="entry name" value="Cnn_1N"/>
    <property type="match status" value="1"/>
</dbReference>
<feature type="compositionally biased region" description="Basic and acidic residues" evidence="5">
    <location>
        <begin position="537"/>
        <end position="547"/>
    </location>
</feature>
<comment type="subcellular location">
    <subcellularLocation>
        <location evidence="1">Cytoplasm</location>
    </subcellularLocation>
</comment>
<dbReference type="InterPro" id="IPR012943">
    <property type="entry name" value="Cnn_1N"/>
</dbReference>
<feature type="region of interest" description="Disordered" evidence="5">
    <location>
        <begin position="1472"/>
        <end position="1511"/>
    </location>
</feature>
<reference evidence="8 9" key="2">
    <citation type="submission" date="2021-10" db="EMBL/GenBank/DDBJ databases">
        <authorList>
            <person name="Piombo E."/>
        </authorList>
    </citation>
    <scope>NUCLEOTIDE SEQUENCE [LARGE SCALE GENOMIC DNA]</scope>
</reference>
<feature type="compositionally biased region" description="Basic and acidic residues" evidence="5">
    <location>
        <begin position="128"/>
        <end position="138"/>
    </location>
</feature>
<feature type="region of interest" description="Disordered" evidence="5">
    <location>
        <begin position="537"/>
        <end position="565"/>
    </location>
</feature>
<evidence type="ECO:0000256" key="1">
    <source>
        <dbReference type="ARBA" id="ARBA00004496"/>
    </source>
</evidence>
<keyword evidence="9" id="KW-1185">Reference proteome</keyword>
<gene>
    <name evidence="8" type="ORF">CSOL1703_00017061</name>
</gene>
<dbReference type="PANTHER" id="PTHR32083:SF0">
    <property type="entry name" value="CILIA AND FLAGELLA-ASSOCIATED PROTEIN 58"/>
    <property type="match status" value="1"/>
</dbReference>
<protein>
    <recommendedName>
        <fullName evidence="10">Anucleate primary sterigmata protein B</fullName>
    </recommendedName>
</protein>
<evidence type="ECO:0000256" key="4">
    <source>
        <dbReference type="SAM" id="Coils"/>
    </source>
</evidence>
<dbReference type="EMBL" id="CABFOC020000054">
    <property type="protein sequence ID" value="CAH0055158.1"/>
    <property type="molecule type" value="Genomic_DNA"/>
</dbReference>
<feature type="coiled-coil region" evidence="4">
    <location>
        <begin position="633"/>
        <end position="660"/>
    </location>
</feature>
<evidence type="ECO:0008006" key="10">
    <source>
        <dbReference type="Google" id="ProtNLM"/>
    </source>
</evidence>